<evidence type="ECO:0000313" key="1">
    <source>
        <dbReference type="EMBL" id="CEJ74234.1"/>
    </source>
</evidence>
<name>A0ABM9RR09_PARSO</name>
<evidence type="ECO:0008006" key="3">
    <source>
        <dbReference type="Google" id="ProtNLM"/>
    </source>
</evidence>
<accession>A0ABM9RR09</accession>
<protein>
    <recommendedName>
        <fullName evidence="3">Phage portal protein</fullName>
    </recommendedName>
</protein>
<keyword evidence="2" id="KW-1185">Reference proteome</keyword>
<gene>
    <name evidence="1" type="ORF">ATCC9714_21221</name>
</gene>
<dbReference type="Proteomes" id="UP000032811">
    <property type="component" value="Chromosome 1"/>
</dbReference>
<proteinExistence type="predicted"/>
<evidence type="ECO:0000313" key="2">
    <source>
        <dbReference type="Proteomes" id="UP000032811"/>
    </source>
</evidence>
<reference evidence="1 2" key="1">
    <citation type="submission" date="2014-11" db="EMBL/GenBank/DDBJ databases">
        <authorList>
            <person name="Aslett M.A."/>
            <person name="De Silva N."/>
        </authorList>
    </citation>
    <scope>NUCLEOTIDE SEQUENCE [LARGE SCALE GENOMIC DNA]</scope>
    <source>
        <strain evidence="1 2">ATCC9714</strain>
    </source>
</reference>
<dbReference type="InterPro" id="IPR006427">
    <property type="entry name" value="Portal_HK97"/>
</dbReference>
<dbReference type="NCBIfam" id="TIGR01537">
    <property type="entry name" value="portal_HK97"/>
    <property type="match status" value="1"/>
</dbReference>
<sequence>MTTFEFIRIMEVIRNTKGRAYAIKEYDYYENISYIWILNPDYVTPYKDEESGELWYKVKEEYIHSRHIIEVSHISADEYGGISPIDVLYNTLDYDEKIKNLSVEQLENGIGFRYAFKVGANLSIDKLSEYHELIQEYMDKGIIYLDNGKSLEELKNNSFIDPKVFEVEEITVSRVARVFNIPPHKLSAKNITYSSAEQGDLEFLVDTILPVIRMYEQQFNKKCLSNYEKDEGFEVKFNLNGFARADMKTRGEFYFKMIRSAGLTPNEVRMFEDMPPKPHGDDLLISRDLIPIKDINFLLKGGEINGQSIKS</sequence>
<dbReference type="Pfam" id="PF04860">
    <property type="entry name" value="Phage_portal"/>
    <property type="match status" value="1"/>
</dbReference>
<dbReference type="InterPro" id="IPR006944">
    <property type="entry name" value="Phage/GTA_portal"/>
</dbReference>
<organism evidence="1 2">
    <name type="scientific">Paraclostridium sordellii</name>
    <name type="common">Clostridium sordellii</name>
    <dbReference type="NCBI Taxonomy" id="1505"/>
    <lineage>
        <taxon>Bacteria</taxon>
        <taxon>Bacillati</taxon>
        <taxon>Bacillota</taxon>
        <taxon>Clostridia</taxon>
        <taxon>Peptostreptococcales</taxon>
        <taxon>Peptostreptococcaceae</taxon>
        <taxon>Paraclostridium</taxon>
    </lineage>
</organism>
<dbReference type="EMBL" id="LN679998">
    <property type="protein sequence ID" value="CEJ74234.1"/>
    <property type="molecule type" value="Genomic_DNA"/>
</dbReference>